<evidence type="ECO:0000256" key="2">
    <source>
        <dbReference type="ARBA" id="ARBA00022679"/>
    </source>
</evidence>
<keyword evidence="2 6" id="KW-0808">Transferase</keyword>
<dbReference type="InterPro" id="IPR036390">
    <property type="entry name" value="WH_DNA-bd_sf"/>
</dbReference>
<sequence length="340" mass="38514">MSQDLSRWAEGSAYNIIQNIAIGFQKSQILFTAVKYDIFYQIETGNNTTQAIATSTNLNFQALERLLNALVAIKLLEKNGMYYKNTPISQKHLIHSSEDYYGFLRHNADLWESWGTLQEVLKTGKSLVNAKLHEKDDKFIEDFLLALDWRAKLNSDLVLNELPIALTTKRILKIGAASCRYVLEIAKLHSHIEVVIADFPNIIEVAQKLISSEFDHQNIKLLACNYFEEDYGKDFDIIFIDSIIEENSVMENIESLRKVYNSIGKGGKLVIHQLLINDARTEPQVAALQAINLMLNTPSGNAYTNSDLWVVLKEAGFKDIEFYKTMASSHVIIATKSFIG</sequence>
<gene>
    <name evidence="6" type="primary">aziB2</name>
    <name evidence="6" type="ORF">SDC9_137642</name>
</gene>
<dbReference type="AlphaFoldDB" id="A0A645DMN7"/>
<dbReference type="SUPFAM" id="SSF46785">
    <property type="entry name" value="Winged helix' DNA-binding domain"/>
    <property type="match status" value="1"/>
</dbReference>
<evidence type="ECO:0000313" key="6">
    <source>
        <dbReference type="EMBL" id="MPM90521.1"/>
    </source>
</evidence>
<dbReference type="PANTHER" id="PTHR43712">
    <property type="entry name" value="PUTATIVE (AFU_ORTHOLOGUE AFUA_4G14580)-RELATED"/>
    <property type="match status" value="1"/>
</dbReference>
<name>A0A645DMN7_9ZZZZ</name>
<dbReference type="InterPro" id="IPR016461">
    <property type="entry name" value="COMT-like"/>
</dbReference>
<dbReference type="Pfam" id="PF00891">
    <property type="entry name" value="Methyltransf_2"/>
    <property type="match status" value="1"/>
</dbReference>
<evidence type="ECO:0000256" key="3">
    <source>
        <dbReference type="ARBA" id="ARBA00022691"/>
    </source>
</evidence>
<dbReference type="Gene3D" id="3.40.50.150">
    <property type="entry name" value="Vaccinia Virus protein VP39"/>
    <property type="match status" value="1"/>
</dbReference>
<dbReference type="Gene3D" id="1.10.10.10">
    <property type="entry name" value="Winged helix-like DNA-binding domain superfamily/Winged helix DNA-binding domain"/>
    <property type="match status" value="1"/>
</dbReference>
<evidence type="ECO:0000256" key="1">
    <source>
        <dbReference type="ARBA" id="ARBA00022603"/>
    </source>
</evidence>
<comment type="caution">
    <text evidence="6">The sequence shown here is derived from an EMBL/GenBank/DDBJ whole genome shotgun (WGS) entry which is preliminary data.</text>
</comment>
<dbReference type="InterPro" id="IPR036388">
    <property type="entry name" value="WH-like_DNA-bd_sf"/>
</dbReference>
<dbReference type="GO" id="GO:0008171">
    <property type="term" value="F:O-methyltransferase activity"/>
    <property type="evidence" value="ECO:0007669"/>
    <property type="project" value="InterPro"/>
</dbReference>
<keyword evidence="3" id="KW-0949">S-adenosyl-L-methionine</keyword>
<dbReference type="EMBL" id="VSSQ01037751">
    <property type="protein sequence ID" value="MPM90521.1"/>
    <property type="molecule type" value="Genomic_DNA"/>
</dbReference>
<dbReference type="InterPro" id="IPR001077">
    <property type="entry name" value="COMT_C"/>
</dbReference>
<dbReference type="EC" id="2.1.1.302" evidence="6"/>
<dbReference type="PIRSF" id="PIRSF005739">
    <property type="entry name" value="O-mtase"/>
    <property type="match status" value="1"/>
</dbReference>
<feature type="domain" description="O-methyltransferase dimerisation" evidence="5">
    <location>
        <begin position="21"/>
        <end position="93"/>
    </location>
</feature>
<reference evidence="6" key="1">
    <citation type="submission" date="2019-08" db="EMBL/GenBank/DDBJ databases">
        <authorList>
            <person name="Kucharzyk K."/>
            <person name="Murdoch R.W."/>
            <person name="Higgins S."/>
            <person name="Loffler F."/>
        </authorList>
    </citation>
    <scope>NUCLEOTIDE SEQUENCE</scope>
</reference>
<organism evidence="6">
    <name type="scientific">bioreactor metagenome</name>
    <dbReference type="NCBI Taxonomy" id="1076179"/>
    <lineage>
        <taxon>unclassified sequences</taxon>
        <taxon>metagenomes</taxon>
        <taxon>ecological metagenomes</taxon>
    </lineage>
</organism>
<dbReference type="InterPro" id="IPR029063">
    <property type="entry name" value="SAM-dependent_MTases_sf"/>
</dbReference>
<dbReference type="GO" id="GO:0032259">
    <property type="term" value="P:methylation"/>
    <property type="evidence" value="ECO:0007669"/>
    <property type="project" value="UniProtKB-KW"/>
</dbReference>
<dbReference type="PANTHER" id="PTHR43712:SF2">
    <property type="entry name" value="O-METHYLTRANSFERASE CICE"/>
    <property type="match status" value="1"/>
</dbReference>
<feature type="domain" description="O-methyltransferase C-terminal" evidence="4">
    <location>
        <begin position="131"/>
        <end position="318"/>
    </location>
</feature>
<evidence type="ECO:0000259" key="4">
    <source>
        <dbReference type="Pfam" id="PF00891"/>
    </source>
</evidence>
<dbReference type="InterPro" id="IPR012967">
    <property type="entry name" value="COMT_dimerisation"/>
</dbReference>
<proteinExistence type="predicted"/>
<accession>A0A645DMN7</accession>
<evidence type="ECO:0000259" key="5">
    <source>
        <dbReference type="Pfam" id="PF08100"/>
    </source>
</evidence>
<dbReference type="SUPFAM" id="SSF53335">
    <property type="entry name" value="S-adenosyl-L-methionine-dependent methyltransferases"/>
    <property type="match status" value="1"/>
</dbReference>
<dbReference type="Pfam" id="PF08100">
    <property type="entry name" value="Dimerisation"/>
    <property type="match status" value="1"/>
</dbReference>
<dbReference type="PROSITE" id="PS51683">
    <property type="entry name" value="SAM_OMT_II"/>
    <property type="match status" value="1"/>
</dbReference>
<dbReference type="GO" id="GO:0046983">
    <property type="term" value="F:protein dimerization activity"/>
    <property type="evidence" value="ECO:0007669"/>
    <property type="project" value="InterPro"/>
</dbReference>
<protein>
    <submittedName>
        <fullName evidence="6">3-hydroxy-5-methyl-1-naphthoate 3-O-methyltransferase</fullName>
        <ecNumber evidence="6">2.1.1.302</ecNumber>
    </submittedName>
</protein>
<keyword evidence="1 6" id="KW-0489">Methyltransferase</keyword>